<evidence type="ECO:0000259" key="1">
    <source>
        <dbReference type="Pfam" id="PF03109"/>
    </source>
</evidence>
<accession>A0A023X4U9</accession>
<dbReference type="InterPro" id="IPR011009">
    <property type="entry name" value="Kinase-like_dom_sf"/>
</dbReference>
<dbReference type="Pfam" id="PF03109">
    <property type="entry name" value="ABC1"/>
    <property type="match status" value="1"/>
</dbReference>
<gene>
    <name evidence="2" type="ORF">RradSPS_2095</name>
    <name evidence="3" type="ORF">SIL72_12190</name>
</gene>
<dbReference type="PANTHER" id="PTHR43173:SF19">
    <property type="entry name" value="AARF DOMAIN-CONTAINING PROTEIN KINASE 1"/>
    <property type="match status" value="1"/>
</dbReference>
<dbReference type="HOGENOM" id="CLU_006533_8_2_11"/>
<name>A0A023X4U9_RUBRA</name>
<dbReference type="GO" id="GO:0016301">
    <property type="term" value="F:kinase activity"/>
    <property type="evidence" value="ECO:0007669"/>
    <property type="project" value="UniProtKB-KW"/>
</dbReference>
<dbReference type="OrthoDB" id="9795390at2"/>
<dbReference type="eggNOG" id="COG0661">
    <property type="taxonomic scope" value="Bacteria"/>
</dbReference>
<dbReference type="STRING" id="42256.RradSPS_2095"/>
<sequence length="533" mass="58584">MASTLADWQESLAEARGVLMSAVRRSRQDSREAREKWRRDRAERGAEIQSLEVLSGLFEQVRSRSFLAAWAALAAGERAGRPALGSRLPPVRLARTLLPSVFSPRTLALGTAALDLYTSYAAFRERSRWFTGLAEEKVRERELEALHRRGAGRALDVAQALGGSLIKAGQFASTRPDLLPPAYTKTLSTLQDRVPPRPFAVIKRAVERETGRPLKETFSEFDREAVAAASIAQVHRARLKGSGREVAVKVRYPEVAGLIEEDLDSLEAIFDGLARLEPEVRLRPISDYLRWTLPLELDLAREARAMESLRKMLSDREDVVVPETVPELCTESLVVMEYVPGLRVNDRAALEAAGLDPKRVAWLINDAFADQLFRRRVFHADPHPGNLRVQPGPKLVLLDHGLTLSLERDFVETLARMVAALRDGDFDALKSALRETGLPVTDDTDVGVLLELLGVVMGGEDEPEEAATTIDLGSVAGRVGAGIRDLPPRLLLVGRAIGLLDGITRQLDDETDALEIVGRYAGKLTGEADQSPA</sequence>
<dbReference type="PANTHER" id="PTHR43173">
    <property type="entry name" value="ABC1 FAMILY PROTEIN"/>
    <property type="match status" value="1"/>
</dbReference>
<proteinExistence type="predicted"/>
<dbReference type="InterPro" id="IPR004147">
    <property type="entry name" value="ABC1_dom"/>
</dbReference>
<evidence type="ECO:0000313" key="4">
    <source>
        <dbReference type="Proteomes" id="UP000025229"/>
    </source>
</evidence>
<dbReference type="RefSeq" id="WP_038682564.1">
    <property type="nucleotide sequence ID" value="NZ_JAWXXX010000001.1"/>
</dbReference>
<dbReference type="SUPFAM" id="SSF56112">
    <property type="entry name" value="Protein kinase-like (PK-like)"/>
    <property type="match status" value="1"/>
</dbReference>
<reference evidence="2 4" key="1">
    <citation type="submission" date="2014-03" db="EMBL/GenBank/DDBJ databases">
        <title>Complete genome sequence of the Radio-Resistant Rubrobacter radiotolerans RSPS-4.</title>
        <authorList>
            <person name="Egas C.C."/>
            <person name="Barroso C.C."/>
            <person name="Froufe H.J.C."/>
            <person name="Pacheco J.J."/>
            <person name="Albuquerque L.L."/>
            <person name="da Costa M.M.S."/>
        </authorList>
    </citation>
    <scope>NUCLEOTIDE SEQUENCE [LARGE SCALE GENOMIC DNA]</scope>
    <source>
        <strain evidence="2 4">RSPS-4</strain>
    </source>
</reference>
<organism evidence="2 4">
    <name type="scientific">Rubrobacter radiotolerans</name>
    <name type="common">Arthrobacter radiotolerans</name>
    <dbReference type="NCBI Taxonomy" id="42256"/>
    <lineage>
        <taxon>Bacteria</taxon>
        <taxon>Bacillati</taxon>
        <taxon>Actinomycetota</taxon>
        <taxon>Rubrobacteria</taxon>
        <taxon>Rubrobacterales</taxon>
        <taxon>Rubrobacteraceae</taxon>
        <taxon>Rubrobacter</taxon>
    </lineage>
</organism>
<keyword evidence="2" id="KW-0808">Transferase</keyword>
<dbReference type="InterPro" id="IPR051130">
    <property type="entry name" value="Mito_struct-func_regulator"/>
</dbReference>
<keyword evidence="4" id="KW-1185">Reference proteome</keyword>
<feature type="domain" description="ABC1 atypical kinase-like" evidence="1">
    <location>
        <begin position="190"/>
        <end position="430"/>
    </location>
</feature>
<dbReference type="EMBL" id="CP007514">
    <property type="protein sequence ID" value="AHY47378.1"/>
    <property type="molecule type" value="Genomic_DNA"/>
</dbReference>
<dbReference type="KEGG" id="rrd:RradSPS_2095"/>
<dbReference type="Proteomes" id="UP000025229">
    <property type="component" value="Chromosome"/>
</dbReference>
<dbReference type="CDD" id="cd05121">
    <property type="entry name" value="ABC1_ADCK3-like"/>
    <property type="match status" value="1"/>
</dbReference>
<evidence type="ECO:0000313" key="2">
    <source>
        <dbReference type="EMBL" id="AHY47378.1"/>
    </source>
</evidence>
<dbReference type="EMBL" id="JAWXXX010000001">
    <property type="protein sequence ID" value="MDX5894782.1"/>
    <property type="molecule type" value="Genomic_DNA"/>
</dbReference>
<dbReference type="Proteomes" id="UP001281130">
    <property type="component" value="Unassembled WGS sequence"/>
</dbReference>
<protein>
    <submittedName>
        <fullName evidence="3">AarF/UbiB family protein</fullName>
    </submittedName>
    <submittedName>
        <fullName evidence="2">Putative unusual protein kinase</fullName>
    </submittedName>
</protein>
<evidence type="ECO:0000313" key="3">
    <source>
        <dbReference type="EMBL" id="MDX5894782.1"/>
    </source>
</evidence>
<keyword evidence="2" id="KW-0418">Kinase</keyword>
<reference evidence="3" key="2">
    <citation type="submission" date="2023-11" db="EMBL/GenBank/DDBJ databases">
        <title>MicrobeMod: A computational toolkit for identifying prokaryotic methylation and restriction-modification with nanopore sequencing.</title>
        <authorList>
            <person name="Crits-Christoph A."/>
            <person name="Kang S.C."/>
            <person name="Lee H."/>
            <person name="Ostrov N."/>
        </authorList>
    </citation>
    <scope>NUCLEOTIDE SEQUENCE</scope>
    <source>
        <strain evidence="3">ATCC 51242</strain>
    </source>
</reference>
<dbReference type="AlphaFoldDB" id="A0A023X4U9"/>